<organism evidence="1 2">
    <name type="scientific">Acer negundo</name>
    <name type="common">Box elder</name>
    <dbReference type="NCBI Taxonomy" id="4023"/>
    <lineage>
        <taxon>Eukaryota</taxon>
        <taxon>Viridiplantae</taxon>
        <taxon>Streptophyta</taxon>
        <taxon>Embryophyta</taxon>
        <taxon>Tracheophyta</taxon>
        <taxon>Spermatophyta</taxon>
        <taxon>Magnoliopsida</taxon>
        <taxon>eudicotyledons</taxon>
        <taxon>Gunneridae</taxon>
        <taxon>Pentapetalae</taxon>
        <taxon>rosids</taxon>
        <taxon>malvids</taxon>
        <taxon>Sapindales</taxon>
        <taxon>Sapindaceae</taxon>
        <taxon>Hippocastanoideae</taxon>
        <taxon>Acereae</taxon>
        <taxon>Acer</taxon>
    </lineage>
</organism>
<reference evidence="1" key="1">
    <citation type="journal article" date="2022" name="Plant J.">
        <title>Strategies of tolerance reflected in two North American maple genomes.</title>
        <authorList>
            <person name="McEvoy S.L."/>
            <person name="Sezen U.U."/>
            <person name="Trouern-Trend A."/>
            <person name="McMahon S.M."/>
            <person name="Schaberg P.G."/>
            <person name="Yang J."/>
            <person name="Wegrzyn J.L."/>
            <person name="Swenson N.G."/>
        </authorList>
    </citation>
    <scope>NUCLEOTIDE SEQUENCE</scope>
    <source>
        <strain evidence="1">91603</strain>
    </source>
</reference>
<evidence type="ECO:0000313" key="1">
    <source>
        <dbReference type="EMBL" id="KAI9177739.1"/>
    </source>
</evidence>
<keyword evidence="2" id="KW-1185">Reference proteome</keyword>
<dbReference type="EMBL" id="JAJSOW010000102">
    <property type="protein sequence ID" value="KAI9177739.1"/>
    <property type="molecule type" value="Genomic_DNA"/>
</dbReference>
<dbReference type="Proteomes" id="UP001064489">
    <property type="component" value="Chromosome 5"/>
</dbReference>
<comment type="caution">
    <text evidence="1">The sequence shown here is derived from an EMBL/GenBank/DDBJ whole genome shotgun (WGS) entry which is preliminary data.</text>
</comment>
<dbReference type="AlphaFoldDB" id="A0AAD5IUT3"/>
<sequence>MPISFLALSTPRMVPGADSAGAVATTGPEIMYSTSPPKSLDVTDPVEDEEKNRVWEAVKVVDQFGEDSRGGICAEAAYVKIWRSEEEQRD</sequence>
<name>A0AAD5IUT3_ACENE</name>
<reference evidence="1" key="2">
    <citation type="submission" date="2023-02" db="EMBL/GenBank/DDBJ databases">
        <authorList>
            <person name="Swenson N.G."/>
            <person name="Wegrzyn J.L."/>
            <person name="Mcevoy S.L."/>
        </authorList>
    </citation>
    <scope>NUCLEOTIDE SEQUENCE</scope>
    <source>
        <strain evidence="1">91603</strain>
        <tissue evidence="1">Leaf</tissue>
    </source>
</reference>
<protein>
    <submittedName>
        <fullName evidence="1">Uncharacterized protein</fullName>
    </submittedName>
</protein>
<gene>
    <name evidence="1" type="ORF">LWI28_018602</name>
</gene>
<proteinExistence type="predicted"/>
<accession>A0AAD5IUT3</accession>
<evidence type="ECO:0000313" key="2">
    <source>
        <dbReference type="Proteomes" id="UP001064489"/>
    </source>
</evidence>